<comment type="subcellular location">
    <subcellularLocation>
        <location evidence="1">Nucleus</location>
    </subcellularLocation>
</comment>
<evidence type="ECO:0000256" key="3">
    <source>
        <dbReference type="ARBA" id="ARBA00022679"/>
    </source>
</evidence>
<dbReference type="InterPro" id="IPR051188">
    <property type="entry name" value="PHD-type_Zinc_Finger"/>
</dbReference>
<reference evidence="11" key="1">
    <citation type="submission" date="2019-09" db="EMBL/GenBank/DDBJ databases">
        <title>Bird 10,000 Genomes (B10K) Project - Family phase.</title>
        <authorList>
            <person name="Zhang G."/>
        </authorList>
    </citation>
    <scope>NUCLEOTIDE SEQUENCE</scope>
    <source>
        <strain evidence="11">B10K-DU-001-08</strain>
        <tissue evidence="11">Muscle</tissue>
    </source>
</reference>
<dbReference type="SUPFAM" id="SSF57903">
    <property type="entry name" value="FYVE/PHD zinc finger"/>
    <property type="match status" value="1"/>
</dbReference>
<evidence type="ECO:0000313" key="12">
    <source>
        <dbReference type="Proteomes" id="UP000613066"/>
    </source>
</evidence>
<dbReference type="InterPro" id="IPR001965">
    <property type="entry name" value="Znf_PHD"/>
</dbReference>
<gene>
    <name evidence="11" type="primary">G2e3</name>
    <name evidence="11" type="ORF">PENPIL_R10131</name>
</gene>
<dbReference type="GO" id="GO:0016874">
    <property type="term" value="F:ligase activity"/>
    <property type="evidence" value="ECO:0007669"/>
    <property type="project" value="UniProtKB-KW"/>
</dbReference>
<evidence type="ECO:0000313" key="11">
    <source>
        <dbReference type="EMBL" id="NXC46736.1"/>
    </source>
</evidence>
<dbReference type="InterPro" id="IPR011011">
    <property type="entry name" value="Znf_FYVE_PHD"/>
</dbReference>
<evidence type="ECO:0000259" key="10">
    <source>
        <dbReference type="PROSITE" id="PS51805"/>
    </source>
</evidence>
<dbReference type="InterPro" id="IPR042013">
    <property type="entry name" value="PHF7/G2E3_ePHD"/>
</dbReference>
<dbReference type="OrthoDB" id="512616at2759"/>
<dbReference type="PANTHER" id="PTHR12420:SF47">
    <property type="entry name" value="PHD FINGER PROTEIN 7"/>
    <property type="match status" value="1"/>
</dbReference>
<evidence type="ECO:0000256" key="5">
    <source>
        <dbReference type="ARBA" id="ARBA00022771"/>
    </source>
</evidence>
<protein>
    <submittedName>
        <fullName evidence="11">G2E3 ligase</fullName>
    </submittedName>
</protein>
<dbReference type="InterPro" id="IPR013083">
    <property type="entry name" value="Znf_RING/FYVE/PHD"/>
</dbReference>
<accession>A0A851NX97</accession>
<evidence type="ECO:0000259" key="9">
    <source>
        <dbReference type="PROSITE" id="PS50089"/>
    </source>
</evidence>
<dbReference type="PANTHER" id="PTHR12420">
    <property type="entry name" value="PHD FINGER PROTEIN"/>
    <property type="match status" value="1"/>
</dbReference>
<dbReference type="Proteomes" id="UP000613066">
    <property type="component" value="Unassembled WGS sequence"/>
</dbReference>
<dbReference type="PROSITE" id="PS50089">
    <property type="entry name" value="ZF_RING_2"/>
    <property type="match status" value="1"/>
</dbReference>
<dbReference type="PROSITE" id="PS51805">
    <property type="entry name" value="EPHD"/>
    <property type="match status" value="1"/>
</dbReference>
<feature type="domain" description="PHD-type" evidence="10">
    <location>
        <begin position="1"/>
        <end position="113"/>
    </location>
</feature>
<dbReference type="GO" id="GO:0005634">
    <property type="term" value="C:nucleus"/>
    <property type="evidence" value="ECO:0007669"/>
    <property type="project" value="TreeGrafter"/>
</dbReference>
<dbReference type="GO" id="GO:0008270">
    <property type="term" value="F:zinc ion binding"/>
    <property type="evidence" value="ECO:0007669"/>
    <property type="project" value="UniProtKB-KW"/>
</dbReference>
<dbReference type="Pfam" id="PF13771">
    <property type="entry name" value="zf-HC5HC2H"/>
    <property type="match status" value="1"/>
</dbReference>
<dbReference type="AlphaFoldDB" id="A0A851NX97"/>
<dbReference type="InterPro" id="IPR001841">
    <property type="entry name" value="Znf_RING"/>
</dbReference>
<keyword evidence="7" id="KW-0862">Zinc</keyword>
<organism evidence="11 12">
    <name type="scientific">Penelope pileata</name>
    <dbReference type="NCBI Taxonomy" id="1118817"/>
    <lineage>
        <taxon>Eukaryota</taxon>
        <taxon>Metazoa</taxon>
        <taxon>Chordata</taxon>
        <taxon>Craniata</taxon>
        <taxon>Vertebrata</taxon>
        <taxon>Euteleostomi</taxon>
        <taxon>Archelosauria</taxon>
        <taxon>Archosauria</taxon>
        <taxon>Dinosauria</taxon>
        <taxon>Saurischia</taxon>
        <taxon>Theropoda</taxon>
        <taxon>Coelurosauria</taxon>
        <taxon>Aves</taxon>
        <taxon>Neognathae</taxon>
        <taxon>Galloanserae</taxon>
        <taxon>Galliformes</taxon>
        <taxon>Cracidae</taxon>
        <taxon>Penelope</taxon>
    </lineage>
</organism>
<feature type="non-terminal residue" evidence="11">
    <location>
        <position position="1"/>
    </location>
</feature>
<proteinExistence type="predicted"/>
<dbReference type="InterPro" id="IPR034732">
    <property type="entry name" value="EPHD"/>
</dbReference>
<keyword evidence="3" id="KW-0808">Transferase</keyword>
<evidence type="ECO:0000256" key="1">
    <source>
        <dbReference type="ARBA" id="ARBA00004123"/>
    </source>
</evidence>
<comment type="caution">
    <text evidence="11">The sequence shown here is derived from an EMBL/GenBank/DDBJ whole genome shotgun (WGS) entry which is preliminary data.</text>
</comment>
<evidence type="ECO:0000256" key="7">
    <source>
        <dbReference type="ARBA" id="ARBA00022833"/>
    </source>
</evidence>
<evidence type="ECO:0000256" key="2">
    <source>
        <dbReference type="ARBA" id="ARBA00004906"/>
    </source>
</evidence>
<keyword evidence="6" id="KW-0833">Ubl conjugation pathway</keyword>
<evidence type="ECO:0000256" key="6">
    <source>
        <dbReference type="ARBA" id="ARBA00022786"/>
    </source>
</evidence>
<dbReference type="SMART" id="SM00249">
    <property type="entry name" value="PHD"/>
    <property type="match status" value="2"/>
</dbReference>
<comment type="pathway">
    <text evidence="2">Protein modification; protein ubiquitination.</text>
</comment>
<feature type="domain" description="RING-type" evidence="9">
    <location>
        <begin position="128"/>
        <end position="177"/>
    </location>
</feature>
<keyword evidence="11" id="KW-0436">Ligase</keyword>
<evidence type="ECO:0000256" key="8">
    <source>
        <dbReference type="PROSITE-ProRule" id="PRU00175"/>
    </source>
</evidence>
<sequence>CGLCQRAEHDPELFGQTCQQDGLRVHENCLYHASGLSQRGADDEGFFGFLLPDIQQELQRVARKVCCICRQRGASVQCRGRRCPRTFHFPCGSERGCVSQFFGEFRSFCWRHRPAQRVRALPQAQPLCAICLEAVPGRPSYNVLLCPACTGARFHRRCIQSQALRAALHHFRCPVCQDVQTFQAEMFRLGIKIPDRDAAWEEDGAFQELYQRHRSCNAQQCQCPLGREQSEDNG</sequence>
<dbReference type="CDD" id="cd15669">
    <property type="entry name" value="ePHD_PHF7_G2E3_like"/>
    <property type="match status" value="1"/>
</dbReference>
<evidence type="ECO:0000256" key="4">
    <source>
        <dbReference type="ARBA" id="ARBA00022723"/>
    </source>
</evidence>
<dbReference type="EMBL" id="WBMW01004065">
    <property type="protein sequence ID" value="NXC46736.1"/>
    <property type="molecule type" value="Genomic_DNA"/>
</dbReference>
<name>A0A851NX97_9GALL</name>
<feature type="non-terminal residue" evidence="11">
    <location>
        <position position="234"/>
    </location>
</feature>
<keyword evidence="4" id="KW-0479">Metal-binding</keyword>
<keyword evidence="5 8" id="KW-0863">Zinc-finger</keyword>
<dbReference type="Gene3D" id="3.30.40.10">
    <property type="entry name" value="Zinc/RING finger domain, C3HC4 (zinc finger)"/>
    <property type="match status" value="2"/>
</dbReference>
<keyword evidence="12" id="KW-1185">Reference proteome</keyword>